<keyword evidence="2" id="KW-1185">Reference proteome</keyword>
<dbReference type="CDD" id="cd02440">
    <property type="entry name" value="AdoMet_MTases"/>
    <property type="match status" value="1"/>
</dbReference>
<dbReference type="SUPFAM" id="SSF53335">
    <property type="entry name" value="S-adenosyl-L-methionine-dependent methyltransferases"/>
    <property type="match status" value="1"/>
</dbReference>
<keyword evidence="1" id="KW-0489">Methyltransferase</keyword>
<gene>
    <name evidence="1" type="ORF">KGQ19_17450</name>
</gene>
<organism evidence="1 2">
    <name type="scientific">Catenulispora pinistramenti</name>
    <dbReference type="NCBI Taxonomy" id="2705254"/>
    <lineage>
        <taxon>Bacteria</taxon>
        <taxon>Bacillati</taxon>
        <taxon>Actinomycetota</taxon>
        <taxon>Actinomycetes</taxon>
        <taxon>Catenulisporales</taxon>
        <taxon>Catenulisporaceae</taxon>
        <taxon>Catenulispora</taxon>
    </lineage>
</organism>
<dbReference type="Pfam" id="PF13489">
    <property type="entry name" value="Methyltransf_23"/>
    <property type="match status" value="1"/>
</dbReference>
<name>A0ABS5KRI7_9ACTN</name>
<proteinExistence type="predicted"/>
<keyword evidence="1" id="KW-0808">Transferase</keyword>
<dbReference type="RefSeq" id="WP_212010238.1">
    <property type="nucleotide sequence ID" value="NZ_JAAFYZ010000053.1"/>
</dbReference>
<dbReference type="InterPro" id="IPR029063">
    <property type="entry name" value="SAM-dependent_MTases_sf"/>
</dbReference>
<comment type="caution">
    <text evidence="1">The sequence shown here is derived from an EMBL/GenBank/DDBJ whole genome shotgun (WGS) entry which is preliminary data.</text>
</comment>
<evidence type="ECO:0000313" key="1">
    <source>
        <dbReference type="EMBL" id="MBS2548657.1"/>
    </source>
</evidence>
<reference evidence="1 2" key="1">
    <citation type="submission" date="2020-02" db="EMBL/GenBank/DDBJ databases">
        <title>Acidophilic actinobacteria isolated from forest soil.</title>
        <authorList>
            <person name="Golinska P."/>
        </authorList>
    </citation>
    <scope>NUCLEOTIDE SEQUENCE [LARGE SCALE GENOMIC DNA]</scope>
    <source>
        <strain evidence="1 2">NL8</strain>
    </source>
</reference>
<dbReference type="Gene3D" id="3.40.50.150">
    <property type="entry name" value="Vaccinia Virus protein VP39"/>
    <property type="match status" value="1"/>
</dbReference>
<dbReference type="EMBL" id="JAAFYZ010000053">
    <property type="protein sequence ID" value="MBS2548657.1"/>
    <property type="molecule type" value="Genomic_DNA"/>
</dbReference>
<dbReference type="Proteomes" id="UP000730482">
    <property type="component" value="Unassembled WGS sequence"/>
</dbReference>
<accession>A0ABS5KRI7</accession>
<dbReference type="GO" id="GO:0032259">
    <property type="term" value="P:methylation"/>
    <property type="evidence" value="ECO:0007669"/>
    <property type="project" value="UniProtKB-KW"/>
</dbReference>
<evidence type="ECO:0000313" key="2">
    <source>
        <dbReference type="Proteomes" id="UP000730482"/>
    </source>
</evidence>
<protein>
    <submittedName>
        <fullName evidence="1">Class I SAM-dependent methyltransferase</fullName>
    </submittedName>
</protein>
<dbReference type="GO" id="GO:0008168">
    <property type="term" value="F:methyltransferase activity"/>
    <property type="evidence" value="ECO:0007669"/>
    <property type="project" value="UniProtKB-KW"/>
</dbReference>
<sequence>MDDAAELARAKERGWREISRINEDYAAGRIDQAGWHDAVLALIEPAYLGGDNPRAQSGHSGDAARWRRARALLVDALPVGGGTFLDVGCANGHLMDTLTGWAADAGIAIEPFGIDISAKLAQLARDQHPAWADRIWTANAAAWSPPRRFDIVRTGLDYVPAPRRPDYLAHLLANILAPGGRLVVGVFNEESDQEILEQQVSALGYRIAGRTRAVHPHPALSYKAFWIDSDDASS</sequence>